<dbReference type="Gene3D" id="3.40.720.10">
    <property type="entry name" value="Alkaline Phosphatase, subunit A"/>
    <property type="match status" value="1"/>
</dbReference>
<evidence type="ECO:0000256" key="2">
    <source>
        <dbReference type="ARBA" id="ARBA00022801"/>
    </source>
</evidence>
<dbReference type="Pfam" id="PF00884">
    <property type="entry name" value="Sulfatase"/>
    <property type="match status" value="1"/>
</dbReference>
<keyword evidence="4" id="KW-0808">Transferase</keyword>
<evidence type="ECO:0000313" key="4">
    <source>
        <dbReference type="EMBL" id="MBC2594268.1"/>
    </source>
</evidence>
<dbReference type="PANTHER" id="PTHR45953:SF1">
    <property type="entry name" value="IDURONATE 2-SULFATASE"/>
    <property type="match status" value="1"/>
</dbReference>
<evidence type="ECO:0000313" key="5">
    <source>
        <dbReference type="Proteomes" id="UP000546464"/>
    </source>
</evidence>
<gene>
    <name evidence="4" type="ORF">H5P28_08340</name>
</gene>
<evidence type="ECO:0000256" key="1">
    <source>
        <dbReference type="ARBA" id="ARBA00022723"/>
    </source>
</evidence>
<dbReference type="InterPro" id="IPR017850">
    <property type="entry name" value="Alkaline_phosphatase_core_sf"/>
</dbReference>
<reference evidence="4 5" key="1">
    <citation type="submission" date="2020-07" db="EMBL/GenBank/DDBJ databases">
        <authorList>
            <person name="Feng X."/>
        </authorList>
    </citation>
    <scope>NUCLEOTIDE SEQUENCE [LARGE SCALE GENOMIC DNA]</scope>
    <source>
        <strain evidence="4 5">JCM31066</strain>
    </source>
</reference>
<dbReference type="AlphaFoldDB" id="A0A842HE08"/>
<dbReference type="EMBL" id="JACHVB010000020">
    <property type="protein sequence ID" value="MBC2594268.1"/>
    <property type="molecule type" value="Genomic_DNA"/>
</dbReference>
<dbReference type="GO" id="GO:0016740">
    <property type="term" value="F:transferase activity"/>
    <property type="evidence" value="ECO:0007669"/>
    <property type="project" value="UniProtKB-KW"/>
</dbReference>
<comment type="caution">
    <text evidence="4">The sequence shown here is derived from an EMBL/GenBank/DDBJ whole genome shotgun (WGS) entry which is preliminary data.</text>
</comment>
<dbReference type="GO" id="GO:0046872">
    <property type="term" value="F:metal ion binding"/>
    <property type="evidence" value="ECO:0007669"/>
    <property type="project" value="UniProtKB-KW"/>
</dbReference>
<keyword evidence="5" id="KW-1185">Reference proteome</keyword>
<dbReference type="SUPFAM" id="SSF53649">
    <property type="entry name" value="Alkaline phosphatase-like"/>
    <property type="match status" value="1"/>
</dbReference>
<feature type="domain" description="Sulfatase N-terminal" evidence="3">
    <location>
        <begin position="6"/>
        <end position="382"/>
    </location>
</feature>
<name>A0A842HE08_9BACT</name>
<proteinExistence type="predicted"/>
<dbReference type="RefSeq" id="WP_185675249.1">
    <property type="nucleotide sequence ID" value="NZ_JACHVB010000020.1"/>
</dbReference>
<keyword evidence="1" id="KW-0479">Metal-binding</keyword>
<keyword evidence="2 4" id="KW-0378">Hydrolase</keyword>
<dbReference type="Proteomes" id="UP000546464">
    <property type="component" value="Unassembled WGS sequence"/>
</dbReference>
<dbReference type="PANTHER" id="PTHR45953">
    <property type="entry name" value="IDURONATE 2-SULFATASE"/>
    <property type="match status" value="1"/>
</dbReference>
<dbReference type="InterPro" id="IPR000917">
    <property type="entry name" value="Sulfatase_N"/>
</dbReference>
<dbReference type="GO" id="GO:0008484">
    <property type="term" value="F:sulfuric ester hydrolase activity"/>
    <property type="evidence" value="ECO:0007669"/>
    <property type="project" value="TreeGrafter"/>
</dbReference>
<organism evidence="4 5">
    <name type="scientific">Ruficoccus amylovorans</name>
    <dbReference type="NCBI Taxonomy" id="1804625"/>
    <lineage>
        <taxon>Bacteria</taxon>
        <taxon>Pseudomonadati</taxon>
        <taxon>Verrucomicrobiota</taxon>
        <taxon>Opitutia</taxon>
        <taxon>Puniceicoccales</taxon>
        <taxon>Cerasicoccaceae</taxon>
        <taxon>Ruficoccus</taxon>
    </lineage>
</organism>
<accession>A0A842HE08</accession>
<protein>
    <submittedName>
        <fullName evidence="4">Sulfatase-like hydrolase/transferase</fullName>
    </submittedName>
</protein>
<sequence>MRPDAPNILFITCDQLRRDALGCYGNPVIRTPNIDRLAAQSIQLDDMHVACPVCAPNRASWATGRMPSAHGLKANGTVLPLHELTFMEVLRRNGYHTGAAGKLHFRPQWNYRPGDKAGVLKAASGEGAADPQPPLWELPFYGLESCMLVEDHNAGPYGEMLRAHGFDPWEDPHSFTYPQHTTRQSRYPAHLSKTSWITDRSLEFLDRQDAVRPFFLWTSYVHPHHPFVVPAPFDTLYDPAEMPLPQWRPGMDADFPERYRRKYLAEGASHEAIGMHKLSDEDWQRIKAYYYGMISHIDEQVGRLLDWLKEHDQLERTLVVFSSDHGELLGDYHLLFKATHHGCVTSVPCLWKLPGAPASNRRLEALGSCTDLMPTLLDLAGMDIPEGVQGRSLRPLFADGSAPTREELLIEDQTHLRTLLTRRWRFTWHGHGERGELFDRQSDPHELHNRWDDPEHAATRRELTARLMDTLIANLDPLPPKTALC</sequence>
<dbReference type="GO" id="GO:0005737">
    <property type="term" value="C:cytoplasm"/>
    <property type="evidence" value="ECO:0007669"/>
    <property type="project" value="TreeGrafter"/>
</dbReference>
<evidence type="ECO:0000259" key="3">
    <source>
        <dbReference type="Pfam" id="PF00884"/>
    </source>
</evidence>